<dbReference type="PANTHER" id="PTHR44068">
    <property type="entry name" value="ZGC:194242"/>
    <property type="match status" value="1"/>
</dbReference>
<evidence type="ECO:0000313" key="14">
    <source>
        <dbReference type="Proteomes" id="UP000001056"/>
    </source>
</evidence>
<evidence type="ECO:0000256" key="6">
    <source>
        <dbReference type="ARBA" id="ARBA00023166"/>
    </source>
</evidence>
<comment type="similarity">
    <text evidence="9 10 11">Belongs to the class I-like SAM-binding methyltransferase superfamily. Erg6/SMT family.</text>
</comment>
<keyword evidence="7 11" id="KW-0753">Steroid metabolism</keyword>
<dbReference type="PROSITE" id="PS51685">
    <property type="entry name" value="SAM_MT_ERG6_SMT"/>
    <property type="match status" value="1"/>
</dbReference>
<keyword evidence="1 10" id="KW-0489">Methyltransferase</keyword>
<dbReference type="EC" id="2.1.1.-" evidence="11"/>
<dbReference type="HOGENOM" id="CLU_039068_5_0_1"/>
<evidence type="ECO:0000256" key="8">
    <source>
        <dbReference type="ARBA" id="ARBA00029435"/>
    </source>
</evidence>
<evidence type="ECO:0000256" key="11">
    <source>
        <dbReference type="RuleBase" id="RU362025"/>
    </source>
</evidence>
<evidence type="ECO:0000256" key="4">
    <source>
        <dbReference type="ARBA" id="ARBA00022955"/>
    </source>
</evidence>
<comment type="function">
    <text evidence="11">Catalyzes the transfer of methyl groups from S-adenosyl-methionine to the C-24 of sterols.</text>
</comment>
<dbReference type="InParanoid" id="Q2HF89"/>
<protein>
    <recommendedName>
        <fullName evidence="11">Sterol 24-C-methyltransferase</fullName>
        <ecNumber evidence="11">2.1.1.-</ecNumber>
    </recommendedName>
    <alternativeName>
        <fullName evidence="11">Delta(24)-sterol C-methyltransferase</fullName>
    </alternativeName>
</protein>
<dbReference type="eggNOG" id="KOG1269">
    <property type="taxonomic scope" value="Eukaryota"/>
</dbReference>
<dbReference type="InterPro" id="IPR050447">
    <property type="entry name" value="Erg6_SMT_methyltransf"/>
</dbReference>
<dbReference type="InterPro" id="IPR013216">
    <property type="entry name" value="Methyltransf_11"/>
</dbReference>
<dbReference type="GO" id="GO:0008757">
    <property type="term" value="F:S-adenosylmethionine-dependent methyltransferase activity"/>
    <property type="evidence" value="ECO:0007669"/>
    <property type="project" value="InterPro"/>
</dbReference>
<sequence>MTSHMPENYAEDRLHRYLAHWTRDPSNVSKVDVAAISWATDEERRERQTKYYQVGSDYYDLVTPLYEQGWGQQFHYTPITPGLSIRESMTAYEKTFAGLARLTKGMRVLDLGCGIGGPARTIAAAIGCSIVGITNNAWHVERGTALTKEAGMGHLVTLVDGDFLKLPFPDESFDAAYSVESLCYAPDPAAVYREIKRVLKPGAPFMFHDFAMTENSPAPWYYGPAGDILWAWRMPGWPDFWKVFKMWEPFRGCAHLVYRAMIFVGKAPPEVSTLMDTMWYCTKSVVIGGKMGIFTPMYVFVCRKPGGEKK</sequence>
<keyword evidence="4 11" id="KW-0752">Steroid biosynthesis</keyword>
<dbReference type="VEuPathDB" id="FungiDB:CHGG_01115"/>
<keyword evidence="5 11" id="KW-0756">Sterol biosynthesis</keyword>
<dbReference type="STRING" id="306901.Q2HF89"/>
<dbReference type="CDD" id="cd02440">
    <property type="entry name" value="AdoMet_MTases"/>
    <property type="match status" value="1"/>
</dbReference>
<gene>
    <name evidence="13" type="ORF">CHGG_01115</name>
</gene>
<dbReference type="SMR" id="Q2HF89"/>
<dbReference type="GO" id="GO:0032259">
    <property type="term" value="P:methylation"/>
    <property type="evidence" value="ECO:0007669"/>
    <property type="project" value="UniProtKB-KW"/>
</dbReference>
<dbReference type="InterPro" id="IPR013705">
    <property type="entry name" value="Sterol_MeTrfase_C"/>
</dbReference>
<comment type="pathway">
    <text evidence="8">Steroid metabolism; ergosterol biosynthesis.</text>
</comment>
<feature type="domain" description="SAM-dependent methyltransferase Erg6/SMT-type" evidence="12">
    <location>
        <begin position="58"/>
        <end position="202"/>
    </location>
</feature>
<dbReference type="Gene3D" id="3.40.50.150">
    <property type="entry name" value="Vaccinia Virus protein VP39"/>
    <property type="match status" value="1"/>
</dbReference>
<proteinExistence type="inferred from homology"/>
<dbReference type="Pfam" id="PF08498">
    <property type="entry name" value="Sterol_MT_C"/>
    <property type="match status" value="1"/>
</dbReference>
<evidence type="ECO:0000256" key="2">
    <source>
        <dbReference type="ARBA" id="ARBA00022679"/>
    </source>
</evidence>
<dbReference type="InterPro" id="IPR029063">
    <property type="entry name" value="SAM-dependent_MTases_sf"/>
</dbReference>
<dbReference type="GeneID" id="4388189"/>
<evidence type="ECO:0000256" key="5">
    <source>
        <dbReference type="ARBA" id="ARBA00023011"/>
    </source>
</evidence>
<dbReference type="EMBL" id="CH408029">
    <property type="protein sequence ID" value="EAQ92880.1"/>
    <property type="molecule type" value="Genomic_DNA"/>
</dbReference>
<dbReference type="OMA" id="HMVKGTF"/>
<organism evidence="13 14">
    <name type="scientific">Chaetomium globosum (strain ATCC 6205 / CBS 148.51 / DSM 1962 / NBRC 6347 / NRRL 1970)</name>
    <name type="common">Soil fungus</name>
    <dbReference type="NCBI Taxonomy" id="306901"/>
    <lineage>
        <taxon>Eukaryota</taxon>
        <taxon>Fungi</taxon>
        <taxon>Dikarya</taxon>
        <taxon>Ascomycota</taxon>
        <taxon>Pezizomycotina</taxon>
        <taxon>Sordariomycetes</taxon>
        <taxon>Sordariomycetidae</taxon>
        <taxon>Sordariales</taxon>
        <taxon>Chaetomiaceae</taxon>
        <taxon>Chaetomium</taxon>
    </lineage>
</organism>
<evidence type="ECO:0000256" key="3">
    <source>
        <dbReference type="ARBA" id="ARBA00022691"/>
    </source>
</evidence>
<name>Q2HF89_CHAGB</name>
<evidence type="ECO:0000256" key="1">
    <source>
        <dbReference type="ARBA" id="ARBA00022603"/>
    </source>
</evidence>
<dbReference type="Pfam" id="PF08241">
    <property type="entry name" value="Methyltransf_11"/>
    <property type="match status" value="1"/>
</dbReference>
<evidence type="ECO:0000313" key="13">
    <source>
        <dbReference type="EMBL" id="EAQ92880.1"/>
    </source>
</evidence>
<evidence type="ECO:0000256" key="9">
    <source>
        <dbReference type="ARBA" id="ARBA00038188"/>
    </source>
</evidence>
<dbReference type="SUPFAM" id="SSF53335">
    <property type="entry name" value="S-adenosyl-L-methionine-dependent methyltransferases"/>
    <property type="match status" value="1"/>
</dbReference>
<keyword evidence="14" id="KW-1185">Reference proteome</keyword>
<keyword evidence="11" id="KW-0444">Lipid biosynthesis</keyword>
<dbReference type="AlphaFoldDB" id="Q2HF89"/>
<evidence type="ECO:0000256" key="7">
    <source>
        <dbReference type="ARBA" id="ARBA00023221"/>
    </source>
</evidence>
<keyword evidence="11" id="KW-0443">Lipid metabolism</keyword>
<dbReference type="OrthoDB" id="540004at2759"/>
<dbReference type="Proteomes" id="UP000001056">
    <property type="component" value="Unassembled WGS sequence"/>
</dbReference>
<keyword evidence="3 10" id="KW-0949">S-adenosyl-L-methionine</keyword>
<dbReference type="RefSeq" id="XP_001220336.1">
    <property type="nucleotide sequence ID" value="XM_001220335.1"/>
</dbReference>
<reference evidence="14" key="1">
    <citation type="journal article" date="2015" name="Genome Announc.">
        <title>Draft genome sequence of the cellulolytic fungus Chaetomium globosum.</title>
        <authorList>
            <person name="Cuomo C.A."/>
            <person name="Untereiner W.A."/>
            <person name="Ma L.-J."/>
            <person name="Grabherr M."/>
            <person name="Birren B.W."/>
        </authorList>
    </citation>
    <scope>NUCLEOTIDE SEQUENCE [LARGE SCALE GENOMIC DNA]</scope>
    <source>
        <strain evidence="14">ATCC 6205 / CBS 148.51 / DSM 1962 / NBRC 6347 / NRRL 1970</strain>
    </source>
</reference>
<keyword evidence="2 10" id="KW-0808">Transferase</keyword>
<evidence type="ECO:0000256" key="10">
    <source>
        <dbReference type="PROSITE-ProRule" id="PRU01022"/>
    </source>
</evidence>
<dbReference type="InterPro" id="IPR030384">
    <property type="entry name" value="MeTrfase_SMT"/>
</dbReference>
<dbReference type="GO" id="GO:0016126">
    <property type="term" value="P:sterol biosynthetic process"/>
    <property type="evidence" value="ECO:0007669"/>
    <property type="project" value="UniProtKB-KW"/>
</dbReference>
<evidence type="ECO:0000259" key="12">
    <source>
        <dbReference type="PROSITE" id="PS51685"/>
    </source>
</evidence>
<dbReference type="PANTHER" id="PTHR44068:SF1">
    <property type="entry name" value="HYPOTHETICAL LOC100005854"/>
    <property type="match status" value="1"/>
</dbReference>
<accession>Q2HF89</accession>
<keyword evidence="6 11" id="KW-1207">Sterol metabolism</keyword>